<proteinExistence type="predicted"/>
<dbReference type="Gene3D" id="1.25.10.10">
    <property type="entry name" value="Leucine-rich Repeat Variant"/>
    <property type="match status" value="4"/>
</dbReference>
<dbReference type="InterPro" id="IPR057525">
    <property type="entry name" value="UTP20_C"/>
</dbReference>
<feature type="domain" description="U3 small nucleolar RNA-associated protein 20" evidence="3">
    <location>
        <begin position="1693"/>
        <end position="1911"/>
    </location>
</feature>
<dbReference type="EMBL" id="ML977348">
    <property type="protein sequence ID" value="KAF2108283.1"/>
    <property type="molecule type" value="Genomic_DNA"/>
</dbReference>
<keyword evidence="6" id="KW-1185">Reference proteome</keyword>
<protein>
    <submittedName>
        <fullName evidence="5">Armadillo-type protein</fullName>
    </submittedName>
</protein>
<organism evidence="5 6">
    <name type="scientific">Lophiotrema nucula</name>
    <dbReference type="NCBI Taxonomy" id="690887"/>
    <lineage>
        <taxon>Eukaryota</taxon>
        <taxon>Fungi</taxon>
        <taxon>Dikarya</taxon>
        <taxon>Ascomycota</taxon>
        <taxon>Pezizomycotina</taxon>
        <taxon>Dothideomycetes</taxon>
        <taxon>Pleosporomycetidae</taxon>
        <taxon>Pleosporales</taxon>
        <taxon>Lophiotremataceae</taxon>
        <taxon>Lophiotrema</taxon>
    </lineage>
</organism>
<dbReference type="InterPro" id="IPR052575">
    <property type="entry name" value="SSU_processome_comp_20"/>
</dbReference>
<evidence type="ECO:0000313" key="5">
    <source>
        <dbReference type="EMBL" id="KAF2108283.1"/>
    </source>
</evidence>
<gene>
    <name evidence="5" type="ORF">BDV96DRAFT_652858</name>
</gene>
<evidence type="ECO:0000259" key="3">
    <source>
        <dbReference type="Pfam" id="PF20416"/>
    </source>
</evidence>
<evidence type="ECO:0000259" key="2">
    <source>
        <dbReference type="Pfam" id="PF07539"/>
    </source>
</evidence>
<dbReference type="PANTHER" id="PTHR17695">
    <property type="entry name" value="SMALL SUBUNIT PROCESSOME COMPONENT 20 HOMOLOG"/>
    <property type="match status" value="1"/>
</dbReference>
<dbReference type="Pfam" id="PF23099">
    <property type="entry name" value="UTP20_C"/>
    <property type="match status" value="1"/>
</dbReference>
<evidence type="ECO:0000313" key="6">
    <source>
        <dbReference type="Proteomes" id="UP000799770"/>
    </source>
</evidence>
<feature type="compositionally biased region" description="Basic and acidic residues" evidence="1">
    <location>
        <begin position="2619"/>
        <end position="2632"/>
    </location>
</feature>
<feature type="compositionally biased region" description="Basic residues" evidence="1">
    <location>
        <begin position="13"/>
        <end position="25"/>
    </location>
</feature>
<dbReference type="InterPro" id="IPR016024">
    <property type="entry name" value="ARM-type_fold"/>
</dbReference>
<dbReference type="Pfam" id="PF20416">
    <property type="entry name" value="UTP20"/>
    <property type="match status" value="1"/>
</dbReference>
<dbReference type="GO" id="GO:0032040">
    <property type="term" value="C:small-subunit processome"/>
    <property type="evidence" value="ECO:0007669"/>
    <property type="project" value="TreeGrafter"/>
</dbReference>
<sequence>MAAMSRGLATRPRPAKHTKGGTLSSRKHRFEPFSQRIAKLKIEPIRRGRSTILDDAELENAFSYFRTALDEWRDLNVSEAFTTFARKVAPLCESLPQVLHHHERILELLVQHIEKGDKWSEEPLLSLLAHFAHDLGERFEAHFERAVKTVAHLAAKHADVEVIEWSFTCLAWLFKYLSRLLVPDLRPTFDLMAPLLGMQHQKPFVTRFAADSLSFLVRKAGAAYQRDKTPLRLIVRHMSEQLEGMQGSGKDDEFQQGLMSLLADSMKGVQRGMHSSAVAILREMLLQSYHDDYASHQVAPMEPVLLGVLTAILHHSDADNFQPLLSVVVAQIETTVDDACWTSLSARLLLVCCGVRRGSRISSWKPVLELLGPLLDTADRASDSQASILQNLPSTIAVTFQYCPLDEAIPYVQLLEALTRSQWEKCFLSFCTLFADLGVEKFQSLLLPFFKRFVTQKAHEHSNELLVTLPALEEVKALPKSSITLSSRFFETLQQAFKKLAASSGRSSSEGVAYDCSAFLNASEGLDLPQETEEIISDSLLDALRSAVRVKGSDLIQPKDILASGDGLSYILHHSRSLESLLELWPSLCQIASLYVGSPHFWQALLALLERSRSQLDLAGPHVESLRKPLIQAIGSPSHNLRLATLGVLELLVQSNETLREVVSTALLIEQTPISLDNERAISMRIRQLAKMYPAVCSDVWVGEAVPTYCFGLLHVKFAKAWDDSTSALKEMCETKEGETHVSRLGFEWISHNGTIAEPAAAIPESRAKKYYRATEFECTNVMQIHDKISKARELSADVENKLKDVFAVQHEMVPLVTSFSRTQALRVLNAIPQMAEKRSRLLVPVLIRWALDQPVPVSADDASSVTAAEEDPISQWARKDQKSMLSVFAKFVNPKVLYRSEEVYDALLALLCNGDVEIQKAALKAILTWKDPAITRYQENLHNLLDDARFREEISVFMDVGKEDSHLQEEHRDQLLPVILRLLYGKVISGSKGQEAKRKAVFIALTRFEADAIRRFLNIAFGSLSDISLIRDGRLNSPILESDLMSPRKQLGMLNMLEDMLDTLKTTLMPFASVVIDPLLYCLIQASRGVQTATPGSEPENDGASNAHLSLLKTIRQRGFHSLNILFESYPEFSWESYMPVIVGELVNPRLHQFPIETAQSVSGLLRLFAAWSESLNTAIFLVQYNADILHKVNEILDVSSAKDEVKQYVLDNVLRRLITLVGNSGDDTTATKLLKNRIQSDVLQPYSNVILLRVGNLLRKSPSKDLLEAGVHTIAELAPHVAGSAESRNLVEIATFLVKQPSKRVNFQTKLGLLRILHEFIPRSNSTDLDELFSPVFDAICPLLSSFRGRASRDILCAVINDLSQHREDLTTIAEICQDLNSYSTSRLDEPDFARRSAAFDSINGDQFRKYSLEQWQPLLYNMLYLIKDNEELSIRVNASLSLRRFVEASAEKESLTQLLSSALLPGIQTGMREASELVRTEYLAVLSHLVTLLPQWPAVADLQVLLSAEEESSFFGNVLHIQSHRRLRALRRLASSASQLQASNIYHVLLPLIEHFIFNKAEDEGAHNLAGEAIRTVAALTEWLEWPQFRSLLKRYVGYLASKEDMQKTMIKLLGGIMDALNQAGRSKGYASAAQENVQQNALDGVTDQEAMAVNTPLSTLAKTLPQQERLMKDLTENFLPNLTEFLHKKDESTVSLRVPIAVAVTKVILVLPPREIEIRLPPLLLDICNILKSRSEDARGMARNTLSDIAMLTGPKYLTFILKSLRTALQRGYQLHVLSFTMHHILVKMSPELAPGDLNHCLDDMVDVIMDDIFGVTGQEKDAEEYISKMKEVKSSKSYDSMDILARSTTPSHLVRLVLPIKSLLLERLNAKIVNKIDELLRRIGLGVLQNTTVKDRDILVFCYELIQEVYKANAKPDEVAHGDSRNRRYLINMKGAPKSGVRGSSSSYLYKITRFSLDILRTVLRKHEELLIPQNVAGFLPIIGDALVQGQEEVQVSAIRLLTTIIKVPLPTLDKDCPVYVTEAVRLIRNAPSTNTEIAQASLKMISAVIRERPNVSVKDYDVGRLLKRLLPDLDEPDRQGVTFGFIKAIMSRKIQTPELYEVMDKVAEMMVTNQTRSARDLSRSNYFHFLMEYPQAKNRWRKQLEFLIKNLRYDYIEGRQSVMEALNLLLSKVGDEGLQDALGMMFLPLINSMANDDSSDCRTMAGALVSKVFERADSQRLKDIISDLRTWLEQDEDIGLKRLSIQCWGLYFEATETKPKEITFVLGQLQATIEGGLQRRDEDDWELIYYSLTVFSKLSKLAPDSTFASDKELFWTAIQSCNSYPHTWVKLTAAKLIGQYFADFATTNGDGGLGSLPLVGSQGLYLTEESMIRLTNAFLKNLSIPSVTEELCTQSVRNLAFLARCLAINGALWNWRKVDDDDDVEDTVLDDTMTVQNGDASSSDEEFSGFSPPPTPPADKTTSPTPTAIYRLMVRLSGIIRRETKIMKLSSLFPKTAVMTLLETLINKLTVESLTTSLPHVLTTLSTLTDPATTVPRSTDPAFNDTYKALIDKAREVMSTLQKRMGTQEYLKIMQGVQTGVKQRREDRRSKRKVEAVTAPEKYGKEKRRRNEIKRERRKEKSAENRGKRRGW</sequence>
<feature type="domain" description="U3 small nucleolar RNA-associated protein 20 C-terminal" evidence="4">
    <location>
        <begin position="2555"/>
        <end position="2629"/>
    </location>
</feature>
<feature type="domain" description="U3 small nucleolar RNA-associated protein 20 N-terminal" evidence="2">
    <location>
        <begin position="876"/>
        <end position="1477"/>
    </location>
</feature>
<dbReference type="InterPro" id="IPR011989">
    <property type="entry name" value="ARM-like"/>
</dbReference>
<dbReference type="SUPFAM" id="SSF48371">
    <property type="entry name" value="ARM repeat"/>
    <property type="match status" value="3"/>
</dbReference>
<dbReference type="Pfam" id="PF07539">
    <property type="entry name" value="UTP20_N"/>
    <property type="match status" value="1"/>
</dbReference>
<evidence type="ECO:0000256" key="1">
    <source>
        <dbReference type="SAM" id="MobiDB-lite"/>
    </source>
</evidence>
<dbReference type="GO" id="GO:0030686">
    <property type="term" value="C:90S preribosome"/>
    <property type="evidence" value="ECO:0007669"/>
    <property type="project" value="TreeGrafter"/>
</dbReference>
<evidence type="ECO:0000259" key="4">
    <source>
        <dbReference type="Pfam" id="PF23099"/>
    </source>
</evidence>
<name>A0A6A5YMU4_9PLEO</name>
<feature type="region of interest" description="Disordered" evidence="1">
    <location>
        <begin position="2585"/>
        <end position="2638"/>
    </location>
</feature>
<feature type="region of interest" description="Disordered" evidence="1">
    <location>
        <begin position="1"/>
        <end position="25"/>
    </location>
</feature>
<dbReference type="FunFam" id="1.25.10.10:FF:001489">
    <property type="entry name" value="AEL006Wp"/>
    <property type="match status" value="1"/>
</dbReference>
<dbReference type="InterPro" id="IPR011430">
    <property type="entry name" value="UTP20_N"/>
</dbReference>
<feature type="region of interest" description="Disordered" evidence="1">
    <location>
        <begin position="2440"/>
        <end position="2471"/>
    </location>
</feature>
<dbReference type="OrthoDB" id="360653at2759"/>
<dbReference type="InterPro" id="IPR046523">
    <property type="entry name" value="UTP20_dom"/>
</dbReference>
<dbReference type="PANTHER" id="PTHR17695:SF11">
    <property type="entry name" value="SMALL SUBUNIT PROCESSOME COMPONENT 20 HOMOLOG"/>
    <property type="match status" value="1"/>
</dbReference>
<feature type="compositionally biased region" description="Basic and acidic residues" evidence="1">
    <location>
        <begin position="2589"/>
        <end position="2601"/>
    </location>
</feature>
<dbReference type="Proteomes" id="UP000799770">
    <property type="component" value="Unassembled WGS sequence"/>
</dbReference>
<reference evidence="5" key="1">
    <citation type="journal article" date="2020" name="Stud. Mycol.">
        <title>101 Dothideomycetes genomes: a test case for predicting lifestyles and emergence of pathogens.</title>
        <authorList>
            <person name="Haridas S."/>
            <person name="Albert R."/>
            <person name="Binder M."/>
            <person name="Bloem J."/>
            <person name="Labutti K."/>
            <person name="Salamov A."/>
            <person name="Andreopoulos B."/>
            <person name="Baker S."/>
            <person name="Barry K."/>
            <person name="Bills G."/>
            <person name="Bluhm B."/>
            <person name="Cannon C."/>
            <person name="Castanera R."/>
            <person name="Culley D."/>
            <person name="Daum C."/>
            <person name="Ezra D."/>
            <person name="Gonzalez J."/>
            <person name="Henrissat B."/>
            <person name="Kuo A."/>
            <person name="Liang C."/>
            <person name="Lipzen A."/>
            <person name="Lutzoni F."/>
            <person name="Magnuson J."/>
            <person name="Mondo S."/>
            <person name="Nolan M."/>
            <person name="Ohm R."/>
            <person name="Pangilinan J."/>
            <person name="Park H.-J."/>
            <person name="Ramirez L."/>
            <person name="Alfaro M."/>
            <person name="Sun H."/>
            <person name="Tritt A."/>
            <person name="Yoshinaga Y."/>
            <person name="Zwiers L.-H."/>
            <person name="Turgeon B."/>
            <person name="Goodwin S."/>
            <person name="Spatafora J."/>
            <person name="Crous P."/>
            <person name="Grigoriev I."/>
        </authorList>
    </citation>
    <scope>NUCLEOTIDE SEQUENCE</scope>
    <source>
        <strain evidence="5">CBS 627.86</strain>
    </source>
</reference>
<accession>A0A6A5YMU4</accession>